<reference evidence="1 2" key="1">
    <citation type="journal article" date="2014" name="BMC Genomics">
        <title>Comparison of environmental and isolate Sulfobacillus genomes reveals diverse carbon, sulfur, nitrogen, and hydrogen metabolisms.</title>
        <authorList>
            <person name="Justice N.B."/>
            <person name="Norman A."/>
            <person name="Brown C.T."/>
            <person name="Singh A."/>
            <person name="Thomas B.C."/>
            <person name="Banfield J.F."/>
        </authorList>
    </citation>
    <scope>NUCLEOTIDE SEQUENCE [LARGE SCALE GENOMIC DNA]</scope>
    <source>
        <strain evidence="1">AMDSBA4</strain>
    </source>
</reference>
<dbReference type="AlphaFoldDB" id="A0A2T2WYT6"/>
<accession>A0A2T2WYT6</accession>
<comment type="caution">
    <text evidence="1">The sequence shown here is derived from an EMBL/GenBank/DDBJ whole genome shotgun (WGS) entry which is preliminary data.</text>
</comment>
<evidence type="ECO:0000313" key="2">
    <source>
        <dbReference type="Proteomes" id="UP000242972"/>
    </source>
</evidence>
<gene>
    <name evidence="1" type="ORF">C7B46_19470</name>
</gene>
<dbReference type="Proteomes" id="UP000242972">
    <property type="component" value="Unassembled WGS sequence"/>
</dbReference>
<proteinExistence type="predicted"/>
<evidence type="ECO:0000313" key="1">
    <source>
        <dbReference type="EMBL" id="PSR27392.1"/>
    </source>
</evidence>
<protein>
    <submittedName>
        <fullName evidence="1">Uncharacterized protein</fullName>
    </submittedName>
</protein>
<name>A0A2T2WYT6_9FIRM</name>
<organism evidence="1 2">
    <name type="scientific">Sulfobacillus benefaciens</name>
    <dbReference type="NCBI Taxonomy" id="453960"/>
    <lineage>
        <taxon>Bacteria</taxon>
        <taxon>Bacillati</taxon>
        <taxon>Bacillota</taxon>
        <taxon>Clostridia</taxon>
        <taxon>Eubacteriales</taxon>
        <taxon>Clostridiales Family XVII. Incertae Sedis</taxon>
        <taxon>Sulfobacillus</taxon>
    </lineage>
</organism>
<sequence>MRRWLVAEELLSVNRTRGIRPPKITQTIPTALTPDFLTLLLAGMSDSVGNGLMSDANPLIGYGRR</sequence>
<dbReference type="EMBL" id="PXYW01000110">
    <property type="protein sequence ID" value="PSR27392.1"/>
    <property type="molecule type" value="Genomic_DNA"/>
</dbReference>